<dbReference type="Pfam" id="PF00201">
    <property type="entry name" value="UDPGT"/>
    <property type="match status" value="1"/>
</dbReference>
<dbReference type="GO" id="GO:0047213">
    <property type="term" value="F:anthocyanidin 3-O-glucosyltransferase activity"/>
    <property type="evidence" value="ECO:0007669"/>
    <property type="project" value="UniProtKB-EC"/>
</dbReference>
<keyword evidence="4" id="KW-0808">Transferase</keyword>
<comment type="similarity">
    <text evidence="2">Belongs to the UDP-glycosyltransferase family.</text>
</comment>
<dbReference type="Gene3D" id="3.40.50.2000">
    <property type="entry name" value="Glycogen Phosphorylase B"/>
    <property type="match status" value="2"/>
</dbReference>
<dbReference type="PANTHER" id="PTHR48048">
    <property type="entry name" value="GLYCOSYLTRANSFERASE"/>
    <property type="match status" value="1"/>
</dbReference>
<reference evidence="6" key="1">
    <citation type="submission" date="2016-02" db="EMBL/GenBank/DDBJ databases">
        <title>WGS assembly of Manihot esculenta.</title>
        <authorList>
            <person name="Bredeson J.V."/>
            <person name="Prochnik S.E."/>
            <person name="Lyons J.B."/>
            <person name="Schmutz J."/>
            <person name="Grimwood J."/>
            <person name="Vrebalov J."/>
            <person name="Bart R.S."/>
            <person name="Amuge T."/>
            <person name="Ferguson M.E."/>
            <person name="Green R."/>
            <person name="Putnam N."/>
            <person name="Stites J."/>
            <person name="Rounsley S."/>
            <person name="Rokhsar D.S."/>
        </authorList>
    </citation>
    <scope>NUCLEOTIDE SEQUENCE [LARGE SCALE GENOMIC DNA]</scope>
    <source>
        <tissue evidence="6">Leaf</tissue>
    </source>
</reference>
<organism evidence="6">
    <name type="scientific">Manihot esculenta</name>
    <name type="common">Cassava</name>
    <name type="synonym">Jatropha manihot</name>
    <dbReference type="NCBI Taxonomy" id="3983"/>
    <lineage>
        <taxon>Eukaryota</taxon>
        <taxon>Viridiplantae</taxon>
        <taxon>Streptophyta</taxon>
        <taxon>Embryophyta</taxon>
        <taxon>Tracheophyta</taxon>
        <taxon>Spermatophyta</taxon>
        <taxon>Magnoliopsida</taxon>
        <taxon>eudicotyledons</taxon>
        <taxon>Gunneridae</taxon>
        <taxon>Pentapetalae</taxon>
        <taxon>rosids</taxon>
        <taxon>fabids</taxon>
        <taxon>Malpighiales</taxon>
        <taxon>Euphorbiaceae</taxon>
        <taxon>Crotonoideae</taxon>
        <taxon>Manihoteae</taxon>
        <taxon>Manihot</taxon>
    </lineage>
</organism>
<sequence>MEKAQLVFIPWPRMGHLVSAVEFAKLLLTHDHRLSITVLVLNLSSGNPSQFHSYIESLQASSSTIPNRLQFIVLPKDELELLDFVSFFERQKPHVKEAVLKITQSELAADSPAPRLAGFIIDMFCTPMIDVANDLGFPSYIFVTSGAAFLGFMLYVQKIHDEEKFDPVEFKNSDAELRVPSLVNSFTGRVMPSAMLIRELLPTLFDSIRRFQEAKGIVVNTFLELESYAIESLIMPPIYPVGPILDVSSDGRNTHPEIMKWLDEQPPSSVVFICFGSNGSLEKDQVKELAYALEHSGYRFLWSLRHPPPSAAEASLSDYENPQEVLPEGFLDRTARIGKVIGWAPQVAVLAHPAVGGFVSHCGWNSLLESIWFGVAVAAWPIYAEQQFNAFEMVIELGLSVEIKMDYRNDSGEIVKCDEIERGIKCLMEDDSEKKKKVKEMSEKSRMALRNGGSSYLSLGKFLKDVVDNLNKM</sequence>
<evidence type="ECO:0000256" key="4">
    <source>
        <dbReference type="ARBA" id="ARBA00022679"/>
    </source>
</evidence>
<evidence type="ECO:0000256" key="1">
    <source>
        <dbReference type="ARBA" id="ARBA00004935"/>
    </source>
</evidence>
<evidence type="ECO:0000313" key="6">
    <source>
        <dbReference type="EMBL" id="OAY44942.1"/>
    </source>
</evidence>
<evidence type="ECO:0000256" key="5">
    <source>
        <dbReference type="ARBA" id="ARBA00047606"/>
    </source>
</evidence>
<dbReference type="FunFam" id="3.40.50.2000:FF:000056">
    <property type="entry name" value="Glycosyltransferase"/>
    <property type="match status" value="1"/>
</dbReference>
<protein>
    <recommendedName>
        <fullName evidence="3">anthocyanidin 3-O-glucosyltransferase</fullName>
        <ecNumber evidence="3">2.4.1.115</ecNumber>
    </recommendedName>
</protein>
<dbReference type="EMBL" id="CM004393">
    <property type="protein sequence ID" value="OAY44942.1"/>
    <property type="molecule type" value="Genomic_DNA"/>
</dbReference>
<dbReference type="InterPro" id="IPR050481">
    <property type="entry name" value="UDP-glycosyltransf_plant"/>
</dbReference>
<evidence type="ECO:0000256" key="3">
    <source>
        <dbReference type="ARBA" id="ARBA00012585"/>
    </source>
</evidence>
<comment type="pathway">
    <text evidence="1">Pigment biosynthesis; anthocyanin biosynthesis.</text>
</comment>
<dbReference type="SUPFAM" id="SSF53756">
    <property type="entry name" value="UDP-Glycosyltransferase/glycogen phosphorylase"/>
    <property type="match status" value="1"/>
</dbReference>
<gene>
    <name evidence="6" type="ORF">MANES_07G018500</name>
</gene>
<dbReference type="CDD" id="cd03784">
    <property type="entry name" value="GT1_Gtf-like"/>
    <property type="match status" value="1"/>
</dbReference>
<proteinExistence type="inferred from homology"/>
<dbReference type="OMA" id="ECLPYIF"/>
<comment type="catalytic activity">
    <reaction evidence="5">
        <text>an anthocyanidin + UDP-alpha-D-glucose + H(+) = an anthocyanidin 3-O-beta-D-glucoside + UDP</text>
        <dbReference type="Rhea" id="RHEA:20093"/>
        <dbReference type="ChEBI" id="CHEBI:15378"/>
        <dbReference type="ChEBI" id="CHEBI:16307"/>
        <dbReference type="ChEBI" id="CHEBI:58223"/>
        <dbReference type="ChEBI" id="CHEBI:58885"/>
        <dbReference type="ChEBI" id="CHEBI:143576"/>
        <dbReference type="EC" id="2.4.1.115"/>
    </reaction>
</comment>
<dbReference type="OrthoDB" id="5835829at2759"/>
<dbReference type="PANTHER" id="PTHR48048:SF45">
    <property type="entry name" value="GLYCOSYLTRANSFERASE"/>
    <property type="match status" value="1"/>
</dbReference>
<evidence type="ECO:0000256" key="2">
    <source>
        <dbReference type="ARBA" id="ARBA00009995"/>
    </source>
</evidence>
<dbReference type="InterPro" id="IPR002213">
    <property type="entry name" value="UDP_glucos_trans"/>
</dbReference>
<accession>A0A2C9VHS0</accession>
<dbReference type="AlphaFoldDB" id="A0A2C9VHS0"/>
<name>A0A2C9VHS0_MANES</name>
<dbReference type="EC" id="2.4.1.115" evidence="3"/>